<evidence type="ECO:0000256" key="2">
    <source>
        <dbReference type="ARBA" id="ARBA00023026"/>
    </source>
</evidence>
<accession>A0A0G2GP17</accession>
<keyword evidence="1" id="KW-0147">Chitin-binding</keyword>
<sequence>MNVTLACNDMLGAVAVDFVFLDQTQLESLCTDSCFDDLEKTRLSIQSACTVSTDIIVEGNLAYPATYVLDHFIYTFNSTCRKDASSGEFCQLLFQDWINETAASSEQECSDCMLGLSQFELSSPFSYNDEFAENFTSSTSSCGKSGYSFATPTQYYLNASTTSAAPTATTTVDCSSTYVVQEGDDCHSISTAHIVSTVSLLMLNDLDAWCANFPTAGVSLCIPYPCDIYTVQENDTCWSIVNDHAPDITMAQLRSWNYNINNKCGNLGQLVGDQICISAPSNIADASPNNTAPVQSSATTAAPEPTNAANGTNTYCGKYYTVVEGDYCALVSSQNGIALSDFYFLNPEIDANCTNLELGKAYCVAPVGTISTYSGYGGAIITSGACATAFAPATCFASSEEIEAEINSCSAVASFYEVNLSDLLAWNPSLNNSPSCALEKGYRYCVQLDGPTTTTTTGDDDDNPSTTTTTAAATTTTTSAIAPPGRTQTGIPTTCTAYILYTSSATQGYCADMAEAAGIALSDFLAWNPAVGGDACDGLWPGPSFPVFQEREPQIPTALFASVLLC</sequence>
<feature type="domain" description="LysM" evidence="3">
    <location>
        <begin position="176"/>
        <end position="222"/>
    </location>
</feature>
<dbReference type="InterPro" id="IPR018392">
    <property type="entry name" value="LysM"/>
</dbReference>
<feature type="domain" description="LysM" evidence="3">
    <location>
        <begin position="318"/>
        <end position="364"/>
    </location>
</feature>
<dbReference type="SUPFAM" id="SSF54106">
    <property type="entry name" value="LysM domain"/>
    <property type="match status" value="3"/>
</dbReference>
<comment type="caution">
    <text evidence="4">The sequence shown here is derived from an EMBL/GenBank/DDBJ whole genome shotgun (WGS) entry which is preliminary data.</text>
</comment>
<dbReference type="Proteomes" id="UP000034182">
    <property type="component" value="Unassembled WGS sequence"/>
</dbReference>
<dbReference type="SMART" id="SM00257">
    <property type="entry name" value="LysM"/>
    <property type="match status" value="3"/>
</dbReference>
<dbReference type="Gene3D" id="3.10.350.10">
    <property type="entry name" value="LysM domain"/>
    <property type="match status" value="5"/>
</dbReference>
<proteinExistence type="predicted"/>
<protein>
    <recommendedName>
        <fullName evidence="3">LysM domain-containing protein</fullName>
    </recommendedName>
</protein>
<dbReference type="PROSITE" id="PS51782">
    <property type="entry name" value="LYSM"/>
    <property type="match status" value="4"/>
</dbReference>
<evidence type="ECO:0000313" key="4">
    <source>
        <dbReference type="EMBL" id="KKY18570.1"/>
    </source>
</evidence>
<evidence type="ECO:0000313" key="5">
    <source>
        <dbReference type="Proteomes" id="UP000034182"/>
    </source>
</evidence>
<gene>
    <name evidence="4" type="ORF">UCDDS831_g05850</name>
</gene>
<dbReference type="InterPro" id="IPR052210">
    <property type="entry name" value="LysM1-like"/>
</dbReference>
<keyword evidence="2" id="KW-0843">Virulence</keyword>
<dbReference type="CDD" id="cd00118">
    <property type="entry name" value="LysM"/>
    <property type="match status" value="3"/>
</dbReference>
<reference evidence="4 5" key="1">
    <citation type="submission" date="2015-03" db="EMBL/GenBank/DDBJ databases">
        <authorList>
            <person name="Morales-Cruz A."/>
            <person name="Amrine K.C."/>
            <person name="Cantu D."/>
        </authorList>
    </citation>
    <scope>NUCLEOTIDE SEQUENCE [LARGE SCALE GENOMIC DNA]</scope>
    <source>
        <strain evidence="4">DS831</strain>
    </source>
</reference>
<feature type="domain" description="LysM" evidence="3">
    <location>
        <begin position="227"/>
        <end position="277"/>
    </location>
</feature>
<evidence type="ECO:0000256" key="1">
    <source>
        <dbReference type="ARBA" id="ARBA00022669"/>
    </source>
</evidence>
<dbReference type="PANTHER" id="PTHR34997">
    <property type="entry name" value="AM15"/>
    <property type="match status" value="1"/>
</dbReference>
<dbReference type="GO" id="GO:0008061">
    <property type="term" value="F:chitin binding"/>
    <property type="evidence" value="ECO:0007669"/>
    <property type="project" value="UniProtKB-KW"/>
</dbReference>
<dbReference type="EMBL" id="LAQI01000124">
    <property type="protein sequence ID" value="KKY18570.1"/>
    <property type="molecule type" value="Genomic_DNA"/>
</dbReference>
<dbReference type="InterPro" id="IPR036779">
    <property type="entry name" value="LysM_dom_sf"/>
</dbReference>
<dbReference type="PANTHER" id="PTHR34997:SF1">
    <property type="entry name" value="PEPTIDOGLYCAN-BINDING LYSIN DOMAIN"/>
    <property type="match status" value="1"/>
</dbReference>
<reference evidence="4 5" key="2">
    <citation type="submission" date="2015-05" db="EMBL/GenBank/DDBJ databases">
        <title>Distinctive expansion of gene families associated with plant cell wall degradation and secondary metabolism in the genomes of grapevine trunk pathogens.</title>
        <authorList>
            <person name="Lawrence D.P."/>
            <person name="Travadon R."/>
            <person name="Rolshausen P.E."/>
            <person name="Baumgartner K."/>
        </authorList>
    </citation>
    <scope>NUCLEOTIDE SEQUENCE [LARGE SCALE GENOMIC DNA]</scope>
    <source>
        <strain evidence="4">DS831</strain>
    </source>
</reference>
<dbReference type="AlphaFoldDB" id="A0A0G2GP17"/>
<evidence type="ECO:0000259" key="3">
    <source>
        <dbReference type="PROSITE" id="PS51782"/>
    </source>
</evidence>
<feature type="domain" description="LysM" evidence="3">
    <location>
        <begin position="398"/>
        <end position="446"/>
    </location>
</feature>
<organism evidence="4 5">
    <name type="scientific">Diplodia seriata</name>
    <dbReference type="NCBI Taxonomy" id="420778"/>
    <lineage>
        <taxon>Eukaryota</taxon>
        <taxon>Fungi</taxon>
        <taxon>Dikarya</taxon>
        <taxon>Ascomycota</taxon>
        <taxon>Pezizomycotina</taxon>
        <taxon>Dothideomycetes</taxon>
        <taxon>Dothideomycetes incertae sedis</taxon>
        <taxon>Botryosphaeriales</taxon>
        <taxon>Botryosphaeriaceae</taxon>
        <taxon>Diplodia</taxon>
    </lineage>
</organism>
<dbReference type="Pfam" id="PF01476">
    <property type="entry name" value="LysM"/>
    <property type="match status" value="3"/>
</dbReference>
<name>A0A0G2GP17_9PEZI</name>